<dbReference type="EMBL" id="NEDP02002282">
    <property type="protein sequence ID" value="OWF51335.1"/>
    <property type="molecule type" value="Genomic_DNA"/>
</dbReference>
<name>A0A210QRH9_MIZYE</name>
<feature type="region of interest" description="Disordered" evidence="1">
    <location>
        <begin position="1"/>
        <end position="21"/>
    </location>
</feature>
<dbReference type="STRING" id="6573.A0A210QRH9"/>
<evidence type="ECO:0000256" key="1">
    <source>
        <dbReference type="SAM" id="MobiDB-lite"/>
    </source>
</evidence>
<proteinExistence type="predicted"/>
<evidence type="ECO:0000313" key="4">
    <source>
        <dbReference type="Proteomes" id="UP000242188"/>
    </source>
</evidence>
<comment type="caution">
    <text evidence="3">The sequence shown here is derived from an EMBL/GenBank/DDBJ whole genome shotgun (WGS) entry which is preliminary data.</text>
</comment>
<dbReference type="SMART" id="SM00225">
    <property type="entry name" value="BTB"/>
    <property type="match status" value="1"/>
</dbReference>
<dbReference type="PANTHER" id="PTHR22744:SF17">
    <property type="entry name" value="BTB DOMAIN-CONTAINING PROTEIN"/>
    <property type="match status" value="1"/>
</dbReference>
<dbReference type="SUPFAM" id="SSF54695">
    <property type="entry name" value="POZ domain"/>
    <property type="match status" value="1"/>
</dbReference>
<keyword evidence="4" id="KW-1185">Reference proteome</keyword>
<gene>
    <name evidence="3" type="ORF">KP79_PYT09672</name>
</gene>
<evidence type="ECO:0000259" key="2">
    <source>
        <dbReference type="PROSITE" id="PS50097"/>
    </source>
</evidence>
<dbReference type="AlphaFoldDB" id="A0A210QRH9"/>
<feature type="compositionally biased region" description="Polar residues" evidence="1">
    <location>
        <begin position="1"/>
        <end position="12"/>
    </location>
</feature>
<organism evidence="3 4">
    <name type="scientific">Mizuhopecten yessoensis</name>
    <name type="common">Japanese scallop</name>
    <name type="synonym">Patinopecten yessoensis</name>
    <dbReference type="NCBI Taxonomy" id="6573"/>
    <lineage>
        <taxon>Eukaryota</taxon>
        <taxon>Metazoa</taxon>
        <taxon>Spiralia</taxon>
        <taxon>Lophotrochozoa</taxon>
        <taxon>Mollusca</taxon>
        <taxon>Bivalvia</taxon>
        <taxon>Autobranchia</taxon>
        <taxon>Pteriomorphia</taxon>
        <taxon>Pectinida</taxon>
        <taxon>Pectinoidea</taxon>
        <taxon>Pectinidae</taxon>
        <taxon>Mizuhopecten</taxon>
    </lineage>
</organism>
<dbReference type="OrthoDB" id="407567at2759"/>
<dbReference type="Proteomes" id="UP000242188">
    <property type="component" value="Unassembled WGS sequence"/>
</dbReference>
<evidence type="ECO:0000313" key="3">
    <source>
        <dbReference type="EMBL" id="OWF51335.1"/>
    </source>
</evidence>
<dbReference type="PROSITE" id="PS50097">
    <property type="entry name" value="BTB"/>
    <property type="match status" value="1"/>
</dbReference>
<dbReference type="PANTHER" id="PTHR22744">
    <property type="entry name" value="HELIX LOOP HELIX PROTEIN 21-RELATED"/>
    <property type="match status" value="1"/>
</dbReference>
<dbReference type="InterPro" id="IPR000210">
    <property type="entry name" value="BTB/POZ_dom"/>
</dbReference>
<reference evidence="3 4" key="1">
    <citation type="journal article" date="2017" name="Nat. Ecol. Evol.">
        <title>Scallop genome provides insights into evolution of bilaterian karyotype and development.</title>
        <authorList>
            <person name="Wang S."/>
            <person name="Zhang J."/>
            <person name="Jiao W."/>
            <person name="Li J."/>
            <person name="Xun X."/>
            <person name="Sun Y."/>
            <person name="Guo X."/>
            <person name="Huan P."/>
            <person name="Dong B."/>
            <person name="Zhang L."/>
            <person name="Hu X."/>
            <person name="Sun X."/>
            <person name="Wang J."/>
            <person name="Zhao C."/>
            <person name="Wang Y."/>
            <person name="Wang D."/>
            <person name="Huang X."/>
            <person name="Wang R."/>
            <person name="Lv J."/>
            <person name="Li Y."/>
            <person name="Zhang Z."/>
            <person name="Liu B."/>
            <person name="Lu W."/>
            <person name="Hui Y."/>
            <person name="Liang J."/>
            <person name="Zhou Z."/>
            <person name="Hou R."/>
            <person name="Li X."/>
            <person name="Liu Y."/>
            <person name="Li H."/>
            <person name="Ning X."/>
            <person name="Lin Y."/>
            <person name="Zhao L."/>
            <person name="Xing Q."/>
            <person name="Dou J."/>
            <person name="Li Y."/>
            <person name="Mao J."/>
            <person name="Guo H."/>
            <person name="Dou H."/>
            <person name="Li T."/>
            <person name="Mu C."/>
            <person name="Jiang W."/>
            <person name="Fu Q."/>
            <person name="Fu X."/>
            <person name="Miao Y."/>
            <person name="Liu J."/>
            <person name="Yu Q."/>
            <person name="Li R."/>
            <person name="Liao H."/>
            <person name="Li X."/>
            <person name="Kong Y."/>
            <person name="Jiang Z."/>
            <person name="Chourrout D."/>
            <person name="Li R."/>
            <person name="Bao Z."/>
        </authorList>
    </citation>
    <scope>NUCLEOTIDE SEQUENCE [LARGE SCALE GENOMIC DNA]</scope>
    <source>
        <strain evidence="3 4">PY_sf001</strain>
    </source>
</reference>
<sequence length="301" mass="34873">MDTTDDCSSQSPDKPALEDDADLSCPQNLYFKEEQPLSDLILLVEGERLFASRSLLALASPVFSIMFTSEFKEKDQKEIELPGKKSKDIDELLKFLHPGMDDNLEQGHVSAFRLLPIAEEYQLVKLMEKCEDTILEKISEGHLTRDKGEFVVKCLEACARYGLDKLYRAVIQKCSEKQLLVNSVRKNESLPLEVKNRVFEERLSILENEREIFLSTRERLETVKGRLRAIIQPHENHCRCRVELKLRSNMQRYCTYCSRNWCSDHVSSESYRSSYWFNCNHRVGFTVANDGLLKAFIESKD</sequence>
<dbReference type="Pfam" id="PF00651">
    <property type="entry name" value="BTB"/>
    <property type="match status" value="1"/>
</dbReference>
<dbReference type="Gene3D" id="3.30.710.10">
    <property type="entry name" value="Potassium Channel Kv1.1, Chain A"/>
    <property type="match status" value="1"/>
</dbReference>
<dbReference type="InterPro" id="IPR011333">
    <property type="entry name" value="SKP1/BTB/POZ_sf"/>
</dbReference>
<protein>
    <submittedName>
        <fullName evidence="3">TD and POZ domain-containing protein 1</fullName>
    </submittedName>
</protein>
<feature type="domain" description="BTB" evidence="2">
    <location>
        <begin position="38"/>
        <end position="99"/>
    </location>
</feature>
<accession>A0A210QRH9</accession>